<dbReference type="EMBL" id="VSSQ01014991">
    <property type="protein sequence ID" value="MPM54842.1"/>
    <property type="molecule type" value="Genomic_DNA"/>
</dbReference>
<protein>
    <submittedName>
        <fullName evidence="1">Uncharacterized protein</fullName>
    </submittedName>
</protein>
<comment type="caution">
    <text evidence="1">The sequence shown here is derived from an EMBL/GenBank/DDBJ whole genome shotgun (WGS) entry which is preliminary data.</text>
</comment>
<organism evidence="1">
    <name type="scientific">bioreactor metagenome</name>
    <dbReference type="NCBI Taxonomy" id="1076179"/>
    <lineage>
        <taxon>unclassified sequences</taxon>
        <taxon>metagenomes</taxon>
        <taxon>ecological metagenomes</taxon>
    </lineage>
</organism>
<proteinExistence type="predicted"/>
<sequence length="94" mass="11290">MRHLIIAFDFAVLIQRQKIVVFILFRMSQFNAVIIDVIETQQIFSHAHRPVHRISINPQYFFQFRYQIHRLAAITVQFIDEGEYWNPSHAADFE</sequence>
<name>A0A645ANL4_9ZZZZ</name>
<reference evidence="1" key="1">
    <citation type="submission" date="2019-08" db="EMBL/GenBank/DDBJ databases">
        <authorList>
            <person name="Kucharzyk K."/>
            <person name="Murdoch R.W."/>
            <person name="Higgins S."/>
            <person name="Loffler F."/>
        </authorList>
    </citation>
    <scope>NUCLEOTIDE SEQUENCE</scope>
</reference>
<gene>
    <name evidence="1" type="ORF">SDC9_101624</name>
</gene>
<evidence type="ECO:0000313" key="1">
    <source>
        <dbReference type="EMBL" id="MPM54842.1"/>
    </source>
</evidence>
<accession>A0A645ANL4</accession>
<dbReference type="AlphaFoldDB" id="A0A645ANL4"/>